<sequence length="127" mass="13484">MATLSNESLVDPLDQALAEREKLIELCMYAFDRTLSAGVTERLTEGMSTVGVTALRPDGERFDPTRHEAGGTVATGDHSLDGVIAETEVLGFSDRGRMLRAPVVVVYRSNHESSGAEPTTSGESGAS</sequence>
<accession>A0A1I6ZIG5</accession>
<name>A0A1I6ZIG5_9ACTN</name>
<dbReference type="AlphaFoldDB" id="A0A1I6ZIG5"/>
<evidence type="ECO:0000256" key="2">
    <source>
        <dbReference type="SAM" id="MobiDB-lite"/>
    </source>
</evidence>
<dbReference type="GO" id="GO:0042803">
    <property type="term" value="F:protein homodimerization activity"/>
    <property type="evidence" value="ECO:0007669"/>
    <property type="project" value="InterPro"/>
</dbReference>
<feature type="compositionally biased region" description="Basic and acidic residues" evidence="2">
    <location>
        <begin position="57"/>
        <end position="69"/>
    </location>
</feature>
<evidence type="ECO:0000313" key="4">
    <source>
        <dbReference type="Proteomes" id="UP000199165"/>
    </source>
</evidence>
<feature type="region of interest" description="Disordered" evidence="2">
    <location>
        <begin position="108"/>
        <end position="127"/>
    </location>
</feature>
<protein>
    <submittedName>
        <fullName evidence="3">GrpE protein</fullName>
    </submittedName>
</protein>
<dbReference type="EMBL" id="FPAT01000004">
    <property type="protein sequence ID" value="SFT62484.1"/>
    <property type="molecule type" value="Genomic_DNA"/>
</dbReference>
<reference evidence="4" key="1">
    <citation type="submission" date="2016-10" db="EMBL/GenBank/DDBJ databases">
        <authorList>
            <person name="Varghese N."/>
            <person name="Submissions S."/>
        </authorList>
    </citation>
    <scope>NUCLEOTIDE SEQUENCE [LARGE SCALE GENOMIC DNA]</scope>
    <source>
        <strain evidence="4">DSM 45501</strain>
    </source>
</reference>
<gene>
    <name evidence="3" type="ORF">SAMN04487904_104405</name>
</gene>
<feature type="compositionally biased region" description="Polar residues" evidence="2">
    <location>
        <begin position="112"/>
        <end position="127"/>
    </location>
</feature>
<dbReference type="Proteomes" id="UP000199165">
    <property type="component" value="Unassembled WGS sequence"/>
</dbReference>
<evidence type="ECO:0000256" key="1">
    <source>
        <dbReference type="ARBA" id="ARBA00023186"/>
    </source>
</evidence>
<proteinExistence type="predicted"/>
<dbReference type="GO" id="GO:0000774">
    <property type="term" value="F:adenyl-nucleotide exchange factor activity"/>
    <property type="evidence" value="ECO:0007669"/>
    <property type="project" value="InterPro"/>
</dbReference>
<dbReference type="Gene3D" id="2.30.22.10">
    <property type="entry name" value="Head domain of nucleotide exchange factor GrpE"/>
    <property type="match status" value="1"/>
</dbReference>
<dbReference type="Pfam" id="PF01025">
    <property type="entry name" value="GrpE"/>
    <property type="match status" value="1"/>
</dbReference>
<keyword evidence="4" id="KW-1185">Reference proteome</keyword>
<dbReference type="RefSeq" id="WP_092977169.1">
    <property type="nucleotide sequence ID" value="NZ_FPAT01000004.1"/>
</dbReference>
<dbReference type="GO" id="GO:0006457">
    <property type="term" value="P:protein folding"/>
    <property type="evidence" value="ECO:0007669"/>
    <property type="project" value="InterPro"/>
</dbReference>
<dbReference type="OrthoDB" id="3701169at2"/>
<dbReference type="InterPro" id="IPR009012">
    <property type="entry name" value="GrpE_head"/>
</dbReference>
<organism evidence="3 4">
    <name type="scientific">Actinopolyspora righensis</name>
    <dbReference type="NCBI Taxonomy" id="995060"/>
    <lineage>
        <taxon>Bacteria</taxon>
        <taxon>Bacillati</taxon>
        <taxon>Actinomycetota</taxon>
        <taxon>Actinomycetes</taxon>
        <taxon>Actinopolysporales</taxon>
        <taxon>Actinopolysporaceae</taxon>
        <taxon>Actinopolyspora</taxon>
        <taxon>Actinopolyspora alba group</taxon>
    </lineage>
</organism>
<dbReference type="SUPFAM" id="SSF51064">
    <property type="entry name" value="Head domain of nucleotide exchange factor GrpE"/>
    <property type="match status" value="1"/>
</dbReference>
<keyword evidence="1" id="KW-0143">Chaperone</keyword>
<dbReference type="GO" id="GO:0051087">
    <property type="term" value="F:protein-folding chaperone binding"/>
    <property type="evidence" value="ECO:0007669"/>
    <property type="project" value="InterPro"/>
</dbReference>
<dbReference type="InterPro" id="IPR000740">
    <property type="entry name" value="GrpE"/>
</dbReference>
<dbReference type="STRING" id="995060.SAMN04487904_104405"/>
<evidence type="ECO:0000313" key="3">
    <source>
        <dbReference type="EMBL" id="SFT62484.1"/>
    </source>
</evidence>
<feature type="region of interest" description="Disordered" evidence="2">
    <location>
        <begin position="55"/>
        <end position="75"/>
    </location>
</feature>